<organism evidence="1 2">
    <name type="scientific">Francisella frigiditurris</name>
    <dbReference type="NCBI Taxonomy" id="1542390"/>
    <lineage>
        <taxon>Bacteria</taxon>
        <taxon>Pseudomonadati</taxon>
        <taxon>Pseudomonadota</taxon>
        <taxon>Gammaproteobacteria</taxon>
        <taxon>Thiotrichales</taxon>
        <taxon>Francisellaceae</taxon>
        <taxon>Francisella</taxon>
    </lineage>
</organism>
<dbReference type="SUPFAM" id="SSF55729">
    <property type="entry name" value="Acyl-CoA N-acyltransferases (Nat)"/>
    <property type="match status" value="1"/>
</dbReference>
<dbReference type="Gene3D" id="3.40.630.30">
    <property type="match status" value="1"/>
</dbReference>
<dbReference type="EMBL" id="CP009654">
    <property type="protein sequence ID" value="APC97235.1"/>
    <property type="molecule type" value="Genomic_DNA"/>
</dbReference>
<evidence type="ECO:0000313" key="2">
    <source>
        <dbReference type="Proteomes" id="UP000182521"/>
    </source>
</evidence>
<protein>
    <submittedName>
        <fullName evidence="1">Uncharacterized protein</fullName>
    </submittedName>
</protein>
<gene>
    <name evidence="1" type="ORF">KX01_1717</name>
</gene>
<dbReference type="PANTHER" id="PTHR20905">
    <property type="entry name" value="N-ACETYLTRANSFERASE-RELATED"/>
    <property type="match status" value="1"/>
</dbReference>
<dbReference type="PANTHER" id="PTHR20905:SF1">
    <property type="entry name" value="AT07410P-RELATED"/>
    <property type="match status" value="1"/>
</dbReference>
<name>A0A1J0KU70_9GAMM</name>
<dbReference type="RefSeq" id="WP_071664574.1">
    <property type="nucleotide sequence ID" value="NZ_CP009654.1"/>
</dbReference>
<dbReference type="AlphaFoldDB" id="A0A1J0KU70"/>
<dbReference type="STRING" id="1542390.KX01_1717"/>
<dbReference type="GO" id="GO:0008080">
    <property type="term" value="F:N-acetyltransferase activity"/>
    <property type="evidence" value="ECO:0007669"/>
    <property type="project" value="TreeGrafter"/>
</dbReference>
<dbReference type="KEGG" id="frc:KX01_1717"/>
<keyword evidence="2" id="KW-1185">Reference proteome</keyword>
<dbReference type="OrthoDB" id="9796919at2"/>
<dbReference type="InterPro" id="IPR016181">
    <property type="entry name" value="Acyl_CoA_acyltransferase"/>
</dbReference>
<reference evidence="2" key="1">
    <citation type="submission" date="2014-10" db="EMBL/GenBank/DDBJ databases">
        <authorList>
            <person name="Kuske C.R."/>
            <person name="Challacombe J.F."/>
            <person name="Daligault H.E."/>
            <person name="Davenport K.W."/>
            <person name="Johnson S.L."/>
            <person name="Siddaramappa S."/>
            <person name="Petersen J.M."/>
        </authorList>
    </citation>
    <scope>NUCLEOTIDE SEQUENCE [LARGE SCALE GENOMIC DNA]</scope>
    <source>
        <strain evidence="2">CA97-1460</strain>
    </source>
</reference>
<dbReference type="Proteomes" id="UP000182521">
    <property type="component" value="Chromosome"/>
</dbReference>
<accession>A0A1J0KU70</accession>
<evidence type="ECO:0000313" key="1">
    <source>
        <dbReference type="EMBL" id="APC97235.1"/>
    </source>
</evidence>
<sequence>MKEVHKESKIIYSRLDYSRIQEVAELFANLFIQEEYLIKNSKVSYENYILATTVRAKHAATTGLSLVAICENTNKVIGFCINIDPYSEIKVDRSSYADKDPAFEIINSALSGLYDGVNLEEKPGVNFSIYALGVASEFQNKGIASNLFKISEQVAIENSFSVILTDATSPGTKKIAEKLKYTAINEISYKDYVFKGKKPFENIIDYYGPILFKKDL</sequence>
<proteinExistence type="predicted"/>